<gene>
    <name evidence="2" type="ORF">FHX44_113503</name>
</gene>
<dbReference type="AlphaFoldDB" id="A0A561SRW6"/>
<proteinExistence type="predicted"/>
<dbReference type="GO" id="GO:0016491">
    <property type="term" value="F:oxidoreductase activity"/>
    <property type="evidence" value="ECO:0007669"/>
    <property type="project" value="InterPro"/>
</dbReference>
<dbReference type="PANTHER" id="PTHR42686">
    <property type="entry name" value="GH17980P-RELATED"/>
    <property type="match status" value="1"/>
</dbReference>
<evidence type="ECO:0000313" key="2">
    <source>
        <dbReference type="EMBL" id="TWF77591.1"/>
    </source>
</evidence>
<reference evidence="2 3" key="1">
    <citation type="submission" date="2019-06" db="EMBL/GenBank/DDBJ databases">
        <title>Sequencing the genomes of 1000 actinobacteria strains.</title>
        <authorList>
            <person name="Klenk H.-P."/>
        </authorList>
    </citation>
    <scope>NUCLEOTIDE SEQUENCE [LARGE SCALE GENOMIC DNA]</scope>
    <source>
        <strain evidence="2 3">DSM 45671</strain>
    </source>
</reference>
<dbReference type="EMBL" id="VIWU01000001">
    <property type="protein sequence ID" value="TWF77591.1"/>
    <property type="molecule type" value="Genomic_DNA"/>
</dbReference>
<evidence type="ECO:0000313" key="3">
    <source>
        <dbReference type="Proteomes" id="UP000321261"/>
    </source>
</evidence>
<dbReference type="InterPro" id="IPR023210">
    <property type="entry name" value="NADP_OxRdtase_dom"/>
</dbReference>
<comment type="caution">
    <text evidence="2">The sequence shown here is derived from an EMBL/GenBank/DDBJ whole genome shotgun (WGS) entry which is preliminary data.</text>
</comment>
<feature type="domain" description="NADP-dependent oxidoreductase" evidence="1">
    <location>
        <begin position="10"/>
        <end position="313"/>
    </location>
</feature>
<evidence type="ECO:0000259" key="1">
    <source>
        <dbReference type="Pfam" id="PF00248"/>
    </source>
</evidence>
<keyword evidence="3" id="KW-1185">Reference proteome</keyword>
<dbReference type="Proteomes" id="UP000321261">
    <property type="component" value="Unassembled WGS sequence"/>
</dbReference>
<dbReference type="InterPro" id="IPR020471">
    <property type="entry name" value="AKR"/>
</dbReference>
<dbReference type="RefSeq" id="WP_246170448.1">
    <property type="nucleotide sequence ID" value="NZ_VIWU01000001.1"/>
</dbReference>
<dbReference type="InterPro" id="IPR036812">
    <property type="entry name" value="NAD(P)_OxRdtase_dom_sf"/>
</dbReference>
<dbReference type="GO" id="GO:0005829">
    <property type="term" value="C:cytosol"/>
    <property type="evidence" value="ECO:0007669"/>
    <property type="project" value="TreeGrafter"/>
</dbReference>
<dbReference type="PANTHER" id="PTHR42686:SF1">
    <property type="entry name" value="GH17980P-RELATED"/>
    <property type="match status" value="1"/>
</dbReference>
<dbReference type="SUPFAM" id="SSF51430">
    <property type="entry name" value="NAD(P)-linked oxidoreductase"/>
    <property type="match status" value="1"/>
</dbReference>
<dbReference type="Gene3D" id="3.20.20.100">
    <property type="entry name" value="NADP-dependent oxidoreductase domain"/>
    <property type="match status" value="1"/>
</dbReference>
<name>A0A561SRW6_9PSEU</name>
<sequence>MPDRMPPLGKLGFGGANLGNLFTEMSDEQAHAVLQAAWDAGIRYFDTAPHYGLGLAERRLGAFLATKPRDEFVVSTKVGRRLEPSPETSDESDEEGGFVVPADVRRVWDASAGCVRRSLDESLERLGLDRVDVLFLHDPDEYPDMEASVATAVPALVALREEGLVRAVGIGSKSVAAHLAGVRAGDLDLLMVAGRYTLLEQPAAPELIPECRERGIGIAVAGAFNSGLLATSTPGPGARYEYGDAPAEVVEKAQRLAMVCGKYGVELPAAALQFPLREPVVRSVVLGATEPAHIEQNVARIGEPIPEELWEQLAVEGFLP</sequence>
<dbReference type="CDD" id="cd19162">
    <property type="entry name" value="AKR_FDH"/>
    <property type="match status" value="1"/>
</dbReference>
<dbReference type="InterPro" id="IPR044477">
    <property type="entry name" value="FDH-like"/>
</dbReference>
<accession>A0A561SRW6</accession>
<protein>
    <submittedName>
        <fullName evidence="2">D-threo-aldose 1-dehydrogenase</fullName>
    </submittedName>
</protein>
<dbReference type="Pfam" id="PF00248">
    <property type="entry name" value="Aldo_ket_red"/>
    <property type="match status" value="1"/>
</dbReference>
<organism evidence="2 3">
    <name type="scientific">Pseudonocardia hierapolitana</name>
    <dbReference type="NCBI Taxonomy" id="1128676"/>
    <lineage>
        <taxon>Bacteria</taxon>
        <taxon>Bacillati</taxon>
        <taxon>Actinomycetota</taxon>
        <taxon>Actinomycetes</taxon>
        <taxon>Pseudonocardiales</taxon>
        <taxon>Pseudonocardiaceae</taxon>
        <taxon>Pseudonocardia</taxon>
    </lineage>
</organism>